<dbReference type="SUPFAM" id="SSF54060">
    <property type="entry name" value="His-Me finger endonucleases"/>
    <property type="match status" value="1"/>
</dbReference>
<keyword evidence="6" id="KW-0732">Signal</keyword>
<keyword evidence="10" id="KW-1185">Reference proteome</keyword>
<dbReference type="GO" id="GO:0006309">
    <property type="term" value="P:apoptotic DNA fragmentation"/>
    <property type="evidence" value="ECO:0007669"/>
    <property type="project" value="TreeGrafter"/>
</dbReference>
<accession>A0A8S4QLR2</accession>
<dbReference type="PANTHER" id="PTHR13966:SF17">
    <property type="entry name" value="ENDONUCLEASE-RELATED"/>
    <property type="match status" value="1"/>
</dbReference>
<keyword evidence="5" id="KW-0479">Metal-binding</keyword>
<keyword evidence="3" id="KW-0255">Endonuclease</keyword>
<dbReference type="Gene3D" id="3.40.570.10">
    <property type="entry name" value="Extracellular Endonuclease, subunit A"/>
    <property type="match status" value="1"/>
</dbReference>
<dbReference type="FunFam" id="3.40.570.10:FF:000007">
    <property type="entry name" value="Alkaline nuclease"/>
    <property type="match status" value="1"/>
</dbReference>
<evidence type="ECO:0000256" key="4">
    <source>
        <dbReference type="PIRSR" id="PIRSR640255-1"/>
    </source>
</evidence>
<dbReference type="GO" id="GO:0046872">
    <property type="term" value="F:metal ion binding"/>
    <property type="evidence" value="ECO:0007669"/>
    <property type="project" value="UniProtKB-KW"/>
</dbReference>
<feature type="domain" description="DNA/RNA non-specific endonuclease/pyrophosphatase/phosphodiesterase" evidence="8">
    <location>
        <begin position="145"/>
        <end position="386"/>
    </location>
</feature>
<evidence type="ECO:0000256" key="2">
    <source>
        <dbReference type="ARBA" id="ARBA00022722"/>
    </source>
</evidence>
<protein>
    <submittedName>
        <fullName evidence="9">Jg17728 protein</fullName>
    </submittedName>
</protein>
<dbReference type="InterPro" id="IPR044929">
    <property type="entry name" value="DNA/RNA_non-sp_Endonuclease_sf"/>
</dbReference>
<dbReference type="InterPro" id="IPR001604">
    <property type="entry name" value="Endo_G_ENPP1-like_dom"/>
</dbReference>
<feature type="chain" id="PRO_5035771929" evidence="6">
    <location>
        <begin position="24"/>
        <end position="403"/>
    </location>
</feature>
<dbReference type="InterPro" id="IPR020821">
    <property type="entry name" value="ENPP1-3/EXOG-like_nuc-like"/>
</dbReference>
<comment type="caution">
    <text evidence="9">The sequence shown here is derived from an EMBL/GenBank/DDBJ whole genome shotgun (WGS) entry which is preliminary data.</text>
</comment>
<dbReference type="GO" id="GO:0000014">
    <property type="term" value="F:single-stranded DNA endodeoxyribonuclease activity"/>
    <property type="evidence" value="ECO:0007669"/>
    <property type="project" value="TreeGrafter"/>
</dbReference>
<dbReference type="SMART" id="SM00892">
    <property type="entry name" value="Endonuclease_NS"/>
    <property type="match status" value="1"/>
</dbReference>
<feature type="signal peptide" evidence="6">
    <location>
        <begin position="1"/>
        <end position="23"/>
    </location>
</feature>
<comment type="similarity">
    <text evidence="1">Belongs to the DNA/RNA non-specific endonuclease family.</text>
</comment>
<dbReference type="InterPro" id="IPR044925">
    <property type="entry name" value="His-Me_finger_sf"/>
</dbReference>
<dbReference type="GO" id="GO:0004521">
    <property type="term" value="F:RNA endonuclease activity"/>
    <property type="evidence" value="ECO:0007669"/>
    <property type="project" value="TreeGrafter"/>
</dbReference>
<evidence type="ECO:0000313" key="9">
    <source>
        <dbReference type="EMBL" id="CAH2212674.1"/>
    </source>
</evidence>
<feature type="binding site" evidence="5">
    <location>
        <position position="259"/>
    </location>
    <ligand>
        <name>Mg(2+)</name>
        <dbReference type="ChEBI" id="CHEBI:18420"/>
        <note>catalytic</note>
    </ligand>
</feature>
<sequence length="403" mass="46202">MSKFSVLFFIFFFVLKLCNEVNGGCNITLKDDLGHPSPVYIHNGGFLAPNSSTGAILLRRSETLEIACPGNKKFIVLGNDTTQYDVFTVKCVKDSTFRATKTEWVGNLKDIRCSAPPWFTTEETGAGCSRGHKMYRIGYKIGSKFHELYEACFDKHLLRTLYVKQQLKPESKFIELGRRPSFIEGDVFGQVRMSKLYKIENQKSRLREILGNGTEDKYITKAQHLNRGHLAARADFPLRAQQKATFHYINTAPQWMRGNAGDWAALEEALRRRVHAYGMPVTVYTGTAGVSTLPDAGDTYRQIYLHADENNNRIVPVPMYFYKIVYDPTKQTAATFISINSSYYNNTMIEKLQFCSDICEQNPKYAWLKWRPRDGTHSFCCQYDDFVKTVKDLPKLYVKGLFY</sequence>
<dbReference type="GO" id="GO:0005743">
    <property type="term" value="C:mitochondrial inner membrane"/>
    <property type="evidence" value="ECO:0007669"/>
    <property type="project" value="TreeGrafter"/>
</dbReference>
<evidence type="ECO:0000256" key="6">
    <source>
        <dbReference type="SAM" id="SignalP"/>
    </source>
</evidence>
<dbReference type="SMART" id="SM00477">
    <property type="entry name" value="NUC"/>
    <property type="match status" value="1"/>
</dbReference>
<evidence type="ECO:0000256" key="3">
    <source>
        <dbReference type="ARBA" id="ARBA00022759"/>
    </source>
</evidence>
<dbReference type="Pfam" id="PF01223">
    <property type="entry name" value="Endonuclease_NS"/>
    <property type="match status" value="1"/>
</dbReference>
<organism evidence="9 10">
    <name type="scientific">Pararge aegeria aegeria</name>
    <dbReference type="NCBI Taxonomy" id="348720"/>
    <lineage>
        <taxon>Eukaryota</taxon>
        <taxon>Metazoa</taxon>
        <taxon>Ecdysozoa</taxon>
        <taxon>Arthropoda</taxon>
        <taxon>Hexapoda</taxon>
        <taxon>Insecta</taxon>
        <taxon>Pterygota</taxon>
        <taxon>Neoptera</taxon>
        <taxon>Endopterygota</taxon>
        <taxon>Lepidoptera</taxon>
        <taxon>Glossata</taxon>
        <taxon>Ditrysia</taxon>
        <taxon>Papilionoidea</taxon>
        <taxon>Nymphalidae</taxon>
        <taxon>Satyrinae</taxon>
        <taxon>Satyrini</taxon>
        <taxon>Parargina</taxon>
        <taxon>Pararge</taxon>
    </lineage>
</organism>
<evidence type="ECO:0000256" key="5">
    <source>
        <dbReference type="PIRSR" id="PIRSR640255-2"/>
    </source>
</evidence>
<gene>
    <name evidence="9" type="primary">jg17728</name>
    <name evidence="9" type="ORF">PAEG_LOCUS3506</name>
</gene>
<dbReference type="Proteomes" id="UP000838756">
    <property type="component" value="Unassembled WGS sequence"/>
</dbReference>
<evidence type="ECO:0000259" key="7">
    <source>
        <dbReference type="SMART" id="SM00477"/>
    </source>
</evidence>
<proteinExistence type="inferred from homology"/>
<evidence type="ECO:0000256" key="1">
    <source>
        <dbReference type="ARBA" id="ARBA00010052"/>
    </source>
</evidence>
<dbReference type="PANTHER" id="PTHR13966">
    <property type="entry name" value="ENDONUCLEASE RELATED"/>
    <property type="match status" value="1"/>
</dbReference>
<feature type="domain" description="ENPP1-3/EXOG-like endonuclease/phosphodiesterase" evidence="7">
    <location>
        <begin position="146"/>
        <end position="361"/>
    </location>
</feature>
<evidence type="ECO:0000259" key="8">
    <source>
        <dbReference type="SMART" id="SM00892"/>
    </source>
</evidence>
<dbReference type="AlphaFoldDB" id="A0A8S4QLR2"/>
<name>A0A8S4QLR2_9NEOP</name>
<dbReference type="GO" id="GO:0005634">
    <property type="term" value="C:nucleus"/>
    <property type="evidence" value="ECO:0007669"/>
    <property type="project" value="TreeGrafter"/>
</dbReference>
<dbReference type="OrthoDB" id="8194122at2759"/>
<keyword evidence="3" id="KW-0378">Hydrolase</keyword>
<dbReference type="InterPro" id="IPR040255">
    <property type="entry name" value="Non-specific_endonuclease"/>
</dbReference>
<feature type="active site" description="Proton acceptor" evidence="4">
    <location>
        <position position="229"/>
    </location>
</feature>
<dbReference type="GO" id="GO:0003676">
    <property type="term" value="F:nucleic acid binding"/>
    <property type="evidence" value="ECO:0007669"/>
    <property type="project" value="InterPro"/>
</dbReference>
<reference evidence="9" key="1">
    <citation type="submission" date="2022-03" db="EMBL/GenBank/DDBJ databases">
        <authorList>
            <person name="Lindestad O."/>
        </authorList>
    </citation>
    <scope>NUCLEOTIDE SEQUENCE</scope>
</reference>
<dbReference type="EMBL" id="CAKXAJ010011270">
    <property type="protein sequence ID" value="CAH2212674.1"/>
    <property type="molecule type" value="Genomic_DNA"/>
</dbReference>
<keyword evidence="2" id="KW-0540">Nuclease</keyword>
<evidence type="ECO:0000313" key="10">
    <source>
        <dbReference type="Proteomes" id="UP000838756"/>
    </source>
</evidence>